<evidence type="ECO:0000256" key="10">
    <source>
        <dbReference type="ARBA" id="ARBA00022827"/>
    </source>
</evidence>
<evidence type="ECO:0000256" key="14">
    <source>
        <dbReference type="ARBA" id="ARBA00049494"/>
    </source>
</evidence>
<comment type="similarity">
    <text evidence="15">Belongs to the ribF family.</text>
</comment>
<comment type="function">
    <text evidence="1">Catalyzes the phosphorylation of riboflavin to FMN followed by the adenylation of FMN to FAD.</text>
</comment>
<dbReference type="NCBIfam" id="TIGR00125">
    <property type="entry name" value="cyt_tran_rel"/>
    <property type="match status" value="1"/>
</dbReference>
<dbReference type="CDD" id="cd02064">
    <property type="entry name" value="FAD_synthetase_N"/>
    <property type="match status" value="1"/>
</dbReference>
<name>C0QI54_DESAH</name>
<evidence type="ECO:0000256" key="11">
    <source>
        <dbReference type="ARBA" id="ARBA00022840"/>
    </source>
</evidence>
<dbReference type="PANTHER" id="PTHR22749:SF6">
    <property type="entry name" value="RIBOFLAVIN KINASE"/>
    <property type="match status" value="1"/>
</dbReference>
<dbReference type="InterPro" id="IPR015864">
    <property type="entry name" value="FAD_synthase"/>
</dbReference>
<dbReference type="EC" id="2.7.7.2" evidence="15"/>
<dbReference type="Gene3D" id="3.40.50.620">
    <property type="entry name" value="HUPs"/>
    <property type="match status" value="1"/>
</dbReference>
<keyword evidence="11 15" id="KW-0067">ATP-binding</keyword>
<evidence type="ECO:0000256" key="8">
    <source>
        <dbReference type="ARBA" id="ARBA00022741"/>
    </source>
</evidence>
<keyword evidence="8 15" id="KW-0547">Nucleotide-binding</keyword>
<dbReference type="EC" id="2.7.1.26" evidence="15"/>
<evidence type="ECO:0000256" key="15">
    <source>
        <dbReference type="PIRNR" id="PIRNR004491"/>
    </source>
</evidence>
<dbReference type="FunFam" id="3.40.50.620:FF:000021">
    <property type="entry name" value="Riboflavin biosynthesis protein"/>
    <property type="match status" value="1"/>
</dbReference>
<dbReference type="SMART" id="SM00904">
    <property type="entry name" value="Flavokinase"/>
    <property type="match status" value="1"/>
</dbReference>
<comment type="pathway">
    <text evidence="3 15">Cofactor biosynthesis; FMN biosynthesis; FMN from riboflavin (ATP route): step 1/1.</text>
</comment>
<dbReference type="PANTHER" id="PTHR22749">
    <property type="entry name" value="RIBOFLAVIN KINASE/FMN ADENYLYLTRANSFERASE"/>
    <property type="match status" value="1"/>
</dbReference>
<dbReference type="GO" id="GO:0009398">
    <property type="term" value="P:FMN biosynthetic process"/>
    <property type="evidence" value="ECO:0007669"/>
    <property type="project" value="UniProtKB-UniRule"/>
</dbReference>
<dbReference type="Pfam" id="PF06574">
    <property type="entry name" value="FAD_syn"/>
    <property type="match status" value="1"/>
</dbReference>
<sequence>MELIEDLKFIKTPFNKAVITIGNFDGVHKGHQAIFHQVIEKAEEIGGTSVVMTFDPHPLKVLGHNGPPLITRKDQKIELISATGIDKILCLPFTREFAAISAQEFIKDLLINQLGMKAIVVGLDYSFGRNREGNLELMQKAGKQLGFEVLIADWINDTETGSERISSTRIRELVMEGRVDETPKFLGRFYQIRGKVVKGRQRGGSKLGFPTANIKLHDELSPKMGVYAVTVETQTGKFKGVANIGYSPTFDDHIFTIEVHLLDFAGDLYNTRIRINMIKRLRDEKKFSNLEELSNQIRNDIQLAREILA</sequence>
<dbReference type="STRING" id="177437.HRM2_26980"/>
<evidence type="ECO:0000256" key="5">
    <source>
        <dbReference type="ARBA" id="ARBA00022643"/>
    </source>
</evidence>
<comment type="catalytic activity">
    <reaction evidence="13 15">
        <text>riboflavin + ATP = FMN + ADP + H(+)</text>
        <dbReference type="Rhea" id="RHEA:14357"/>
        <dbReference type="ChEBI" id="CHEBI:15378"/>
        <dbReference type="ChEBI" id="CHEBI:30616"/>
        <dbReference type="ChEBI" id="CHEBI:57986"/>
        <dbReference type="ChEBI" id="CHEBI:58210"/>
        <dbReference type="ChEBI" id="CHEBI:456216"/>
        <dbReference type="EC" id="2.7.1.26"/>
    </reaction>
</comment>
<dbReference type="InterPro" id="IPR014729">
    <property type="entry name" value="Rossmann-like_a/b/a_fold"/>
</dbReference>
<keyword evidence="10 15" id="KW-0274">FAD</keyword>
<gene>
    <name evidence="17" type="primary">ribF</name>
    <name evidence="17" type="ordered locus">HRM2_26980</name>
</gene>
<dbReference type="SUPFAM" id="SSF82114">
    <property type="entry name" value="Riboflavin kinase-like"/>
    <property type="match status" value="1"/>
</dbReference>
<dbReference type="GO" id="GO:0009231">
    <property type="term" value="P:riboflavin biosynthetic process"/>
    <property type="evidence" value="ECO:0007669"/>
    <property type="project" value="InterPro"/>
</dbReference>
<dbReference type="UniPathway" id="UPA00277">
    <property type="reaction ID" value="UER00407"/>
</dbReference>
<dbReference type="OrthoDB" id="9803667at2"/>
<dbReference type="InterPro" id="IPR023465">
    <property type="entry name" value="Riboflavin_kinase_dom_sf"/>
</dbReference>
<keyword evidence="9 15" id="KW-0418">Kinase</keyword>
<dbReference type="InterPro" id="IPR023468">
    <property type="entry name" value="Riboflavin_kinase"/>
</dbReference>
<evidence type="ECO:0000256" key="13">
    <source>
        <dbReference type="ARBA" id="ARBA00047880"/>
    </source>
</evidence>
<evidence type="ECO:0000256" key="9">
    <source>
        <dbReference type="ARBA" id="ARBA00022777"/>
    </source>
</evidence>
<comment type="pathway">
    <text evidence="2 15">Cofactor biosynthesis; FAD biosynthesis; FAD from FMN: step 1/1.</text>
</comment>
<keyword evidence="6 15" id="KW-0808">Transferase</keyword>
<feature type="domain" description="Riboflavin kinase" evidence="16">
    <location>
        <begin position="185"/>
        <end position="309"/>
    </location>
</feature>
<dbReference type="GO" id="GO:0003919">
    <property type="term" value="F:FMN adenylyltransferase activity"/>
    <property type="evidence" value="ECO:0007669"/>
    <property type="project" value="UniProtKB-UniRule"/>
</dbReference>
<protein>
    <recommendedName>
        <fullName evidence="15">Riboflavin biosynthesis protein</fullName>
    </recommendedName>
    <domain>
        <recommendedName>
            <fullName evidence="15">Riboflavin kinase</fullName>
            <ecNumber evidence="15">2.7.1.26</ecNumber>
        </recommendedName>
        <alternativeName>
            <fullName evidence="15">Flavokinase</fullName>
        </alternativeName>
    </domain>
    <domain>
        <recommendedName>
            <fullName evidence="15">FMN adenylyltransferase</fullName>
            <ecNumber evidence="15">2.7.7.2</ecNumber>
        </recommendedName>
        <alternativeName>
            <fullName evidence="15">FAD pyrophosphorylase</fullName>
        </alternativeName>
        <alternativeName>
            <fullName evidence="15">FAD synthase</fullName>
        </alternativeName>
    </domain>
</protein>
<evidence type="ECO:0000256" key="4">
    <source>
        <dbReference type="ARBA" id="ARBA00022630"/>
    </source>
</evidence>
<keyword evidence="7 15" id="KW-0548">Nucleotidyltransferase</keyword>
<evidence type="ECO:0000256" key="7">
    <source>
        <dbReference type="ARBA" id="ARBA00022695"/>
    </source>
</evidence>
<dbReference type="NCBIfam" id="TIGR00083">
    <property type="entry name" value="ribF"/>
    <property type="match status" value="1"/>
</dbReference>
<comment type="catalytic activity">
    <reaction evidence="14 15">
        <text>FMN + ATP + H(+) = FAD + diphosphate</text>
        <dbReference type="Rhea" id="RHEA:17237"/>
        <dbReference type="ChEBI" id="CHEBI:15378"/>
        <dbReference type="ChEBI" id="CHEBI:30616"/>
        <dbReference type="ChEBI" id="CHEBI:33019"/>
        <dbReference type="ChEBI" id="CHEBI:57692"/>
        <dbReference type="ChEBI" id="CHEBI:58210"/>
        <dbReference type="EC" id="2.7.7.2"/>
    </reaction>
</comment>
<dbReference type="RefSeq" id="WP_015904553.1">
    <property type="nucleotide sequence ID" value="NC_012108.1"/>
</dbReference>
<evidence type="ECO:0000256" key="1">
    <source>
        <dbReference type="ARBA" id="ARBA00002121"/>
    </source>
</evidence>
<keyword evidence="5 15" id="KW-0288">FMN</keyword>
<dbReference type="NCBIfam" id="NF004162">
    <property type="entry name" value="PRK05627.1-5"/>
    <property type="match status" value="1"/>
</dbReference>
<dbReference type="InterPro" id="IPR015865">
    <property type="entry name" value="Riboflavin_kinase_bac/euk"/>
</dbReference>
<dbReference type="Proteomes" id="UP000000442">
    <property type="component" value="Chromosome"/>
</dbReference>
<evidence type="ECO:0000256" key="3">
    <source>
        <dbReference type="ARBA" id="ARBA00005201"/>
    </source>
</evidence>
<evidence type="ECO:0000256" key="12">
    <source>
        <dbReference type="ARBA" id="ARBA00023268"/>
    </source>
</evidence>
<dbReference type="AlphaFoldDB" id="C0QI54"/>
<dbReference type="EMBL" id="CP001087">
    <property type="protein sequence ID" value="ACN15790.1"/>
    <property type="molecule type" value="Genomic_DNA"/>
</dbReference>
<reference evidence="17 18" key="1">
    <citation type="journal article" date="2009" name="Environ. Microbiol.">
        <title>Genome sequence of Desulfobacterium autotrophicum HRM2, a marine sulfate reducer oxidizing organic carbon completely to carbon dioxide.</title>
        <authorList>
            <person name="Strittmatter A.W."/>
            <person name="Liesegang H."/>
            <person name="Rabus R."/>
            <person name="Decker I."/>
            <person name="Amann J."/>
            <person name="Andres S."/>
            <person name="Henne A."/>
            <person name="Fricke W.F."/>
            <person name="Martinez-Arias R."/>
            <person name="Bartels D."/>
            <person name="Goesmann A."/>
            <person name="Krause L."/>
            <person name="Puehler A."/>
            <person name="Klenk H.P."/>
            <person name="Richter M."/>
            <person name="Schuler M."/>
            <person name="Gloeckner F.O."/>
            <person name="Meyerdierks A."/>
            <person name="Gottschalk G."/>
            <person name="Amann R."/>
        </authorList>
    </citation>
    <scope>NUCLEOTIDE SEQUENCE [LARGE SCALE GENOMIC DNA]</scope>
    <source>
        <strain evidence="18">ATCC 43914 / DSM 3382 / HRM2</strain>
    </source>
</reference>
<dbReference type="KEGG" id="dat:HRM2_26980"/>
<proteinExistence type="inferred from homology"/>
<evidence type="ECO:0000259" key="16">
    <source>
        <dbReference type="SMART" id="SM00904"/>
    </source>
</evidence>
<organism evidence="17 18">
    <name type="scientific">Desulforapulum autotrophicum (strain ATCC 43914 / DSM 3382 / VKM B-1955 / HRM2)</name>
    <name type="common">Desulfobacterium autotrophicum</name>
    <dbReference type="NCBI Taxonomy" id="177437"/>
    <lineage>
        <taxon>Bacteria</taxon>
        <taxon>Pseudomonadati</taxon>
        <taxon>Thermodesulfobacteriota</taxon>
        <taxon>Desulfobacteria</taxon>
        <taxon>Desulfobacterales</taxon>
        <taxon>Desulfobacteraceae</taxon>
        <taxon>Desulforapulum</taxon>
    </lineage>
</organism>
<dbReference type="GO" id="GO:0008531">
    <property type="term" value="F:riboflavin kinase activity"/>
    <property type="evidence" value="ECO:0007669"/>
    <property type="project" value="UniProtKB-UniRule"/>
</dbReference>
<accession>C0QI54</accession>
<evidence type="ECO:0000256" key="2">
    <source>
        <dbReference type="ARBA" id="ARBA00004726"/>
    </source>
</evidence>
<evidence type="ECO:0000256" key="6">
    <source>
        <dbReference type="ARBA" id="ARBA00022679"/>
    </source>
</evidence>
<dbReference type="FunFam" id="2.40.30.30:FF:000003">
    <property type="entry name" value="Riboflavin biosynthesis protein"/>
    <property type="match status" value="1"/>
</dbReference>
<dbReference type="eggNOG" id="COG0196">
    <property type="taxonomic scope" value="Bacteria"/>
</dbReference>
<dbReference type="GO" id="GO:0005524">
    <property type="term" value="F:ATP binding"/>
    <property type="evidence" value="ECO:0007669"/>
    <property type="project" value="UniProtKB-UniRule"/>
</dbReference>
<evidence type="ECO:0000313" key="18">
    <source>
        <dbReference type="Proteomes" id="UP000000442"/>
    </source>
</evidence>
<dbReference type="UniPathway" id="UPA00276">
    <property type="reaction ID" value="UER00406"/>
</dbReference>
<dbReference type="Gene3D" id="2.40.30.30">
    <property type="entry name" value="Riboflavin kinase-like"/>
    <property type="match status" value="1"/>
</dbReference>
<dbReference type="SUPFAM" id="SSF52374">
    <property type="entry name" value="Nucleotidylyl transferase"/>
    <property type="match status" value="1"/>
</dbReference>
<keyword evidence="4 15" id="KW-0285">Flavoprotein</keyword>
<keyword evidence="12" id="KW-0511">Multifunctional enzyme</keyword>
<evidence type="ECO:0000313" key="17">
    <source>
        <dbReference type="EMBL" id="ACN15790.1"/>
    </source>
</evidence>
<dbReference type="PIRSF" id="PIRSF004491">
    <property type="entry name" value="FAD_Synth"/>
    <property type="match status" value="1"/>
</dbReference>
<dbReference type="InterPro" id="IPR002606">
    <property type="entry name" value="Riboflavin_kinase_bac"/>
</dbReference>
<keyword evidence="18" id="KW-1185">Reference proteome</keyword>
<dbReference type="NCBIfam" id="NF004160">
    <property type="entry name" value="PRK05627.1-3"/>
    <property type="match status" value="1"/>
</dbReference>
<dbReference type="InterPro" id="IPR004821">
    <property type="entry name" value="Cyt_trans-like"/>
</dbReference>
<dbReference type="GO" id="GO:0006747">
    <property type="term" value="P:FAD biosynthetic process"/>
    <property type="evidence" value="ECO:0007669"/>
    <property type="project" value="UniProtKB-UniRule"/>
</dbReference>
<dbReference type="Pfam" id="PF01687">
    <property type="entry name" value="Flavokinase"/>
    <property type="match status" value="1"/>
</dbReference>
<dbReference type="HOGENOM" id="CLU_048437_0_2_7"/>